<evidence type="ECO:0000313" key="2">
    <source>
        <dbReference type="EMBL" id="ODM88502.1"/>
    </source>
</evidence>
<organism evidence="2 3">
    <name type="scientific">Orchesella cincta</name>
    <name type="common">Springtail</name>
    <name type="synonym">Podura cincta</name>
    <dbReference type="NCBI Taxonomy" id="48709"/>
    <lineage>
        <taxon>Eukaryota</taxon>
        <taxon>Metazoa</taxon>
        <taxon>Ecdysozoa</taxon>
        <taxon>Arthropoda</taxon>
        <taxon>Hexapoda</taxon>
        <taxon>Collembola</taxon>
        <taxon>Entomobryomorpha</taxon>
        <taxon>Entomobryoidea</taxon>
        <taxon>Orchesellidae</taxon>
        <taxon>Orchesellinae</taxon>
        <taxon>Orchesella</taxon>
    </lineage>
</organism>
<protein>
    <submittedName>
        <fullName evidence="2">Uncharacterized protein</fullName>
    </submittedName>
</protein>
<dbReference type="AlphaFoldDB" id="A0A1D2M6G3"/>
<gene>
    <name evidence="2" type="ORF">Ocin01_18181</name>
</gene>
<name>A0A1D2M6G3_ORCCI</name>
<evidence type="ECO:0000256" key="1">
    <source>
        <dbReference type="SAM" id="SignalP"/>
    </source>
</evidence>
<accession>A0A1D2M6G3</accession>
<keyword evidence="1" id="KW-0732">Signal</keyword>
<keyword evidence="3" id="KW-1185">Reference proteome</keyword>
<proteinExistence type="predicted"/>
<feature type="signal peptide" evidence="1">
    <location>
        <begin position="1"/>
        <end position="22"/>
    </location>
</feature>
<evidence type="ECO:0000313" key="3">
    <source>
        <dbReference type="Proteomes" id="UP000094527"/>
    </source>
</evidence>
<dbReference type="EMBL" id="LJIJ01003521">
    <property type="protein sequence ID" value="ODM88502.1"/>
    <property type="molecule type" value="Genomic_DNA"/>
</dbReference>
<reference evidence="2 3" key="1">
    <citation type="journal article" date="2016" name="Genome Biol. Evol.">
        <title>Gene Family Evolution Reflects Adaptation to Soil Environmental Stressors in the Genome of the Collembolan Orchesella cincta.</title>
        <authorList>
            <person name="Faddeeva-Vakhrusheva A."/>
            <person name="Derks M.F."/>
            <person name="Anvar S.Y."/>
            <person name="Agamennone V."/>
            <person name="Suring W."/>
            <person name="Smit S."/>
            <person name="van Straalen N.M."/>
            <person name="Roelofs D."/>
        </authorList>
    </citation>
    <scope>NUCLEOTIDE SEQUENCE [LARGE SCALE GENOMIC DNA]</scope>
    <source>
        <tissue evidence="2">Mixed pool</tissue>
    </source>
</reference>
<dbReference type="Proteomes" id="UP000094527">
    <property type="component" value="Unassembled WGS sequence"/>
</dbReference>
<feature type="non-terminal residue" evidence="2">
    <location>
        <position position="183"/>
    </location>
</feature>
<sequence>MGNISFLVLFVSIFAVFHGGYTYSNRTKLDLSSLNKKVVGISLRANGKRYYISSELCPGGVFLTRPVNEDCLCYNGIFQIVRDCCSLSNTRIHSDTLEWRIGYKCGKSPEIGKVGPKPIRAILPITKPHNRFGSVVIDRSLTEDKTLKWSKFDMQDIVIRNHGRVSLHGRTEFEIVINLCFLI</sequence>
<feature type="chain" id="PRO_5008903522" evidence="1">
    <location>
        <begin position="23"/>
        <end position="183"/>
    </location>
</feature>
<comment type="caution">
    <text evidence="2">The sequence shown here is derived from an EMBL/GenBank/DDBJ whole genome shotgun (WGS) entry which is preliminary data.</text>
</comment>